<dbReference type="Pfam" id="PF09357">
    <property type="entry name" value="RteC"/>
    <property type="match status" value="1"/>
</dbReference>
<sequence length="277" mass="32307">MKSAEKIIDTYQLQVEALLNKNNKSLIKANQGISMSSQTLLKLRELIAEKGFESTTAEVYFFKNIKPIPMSYLIYFMELKNYELQKPKAGAQFQISFLKRKLKKINRFFYRNADFVSYMELGYTYLDQHFFSKTKHATTSFKPITNYTKFLEFDTSHCLLWAKIKAMHRLIAYIRDALKKLEEGKHPEDNPPLYNLKWTASKAAMTELVYALYSARAVNSGNADLKEIAAAFQKIFQIDLGDLYHTFGEIRARKIQLTKFINHLKLALEQRVYDADE</sequence>
<evidence type="ECO:0000313" key="1">
    <source>
        <dbReference type="EMBL" id="MBB4119915.1"/>
    </source>
</evidence>
<dbReference type="RefSeq" id="WP_183478251.1">
    <property type="nucleotide sequence ID" value="NZ_JACIFO010000012.1"/>
</dbReference>
<organism evidence="1 2">
    <name type="scientific">Mesonia hippocampi</name>
    <dbReference type="NCBI Taxonomy" id="1628250"/>
    <lineage>
        <taxon>Bacteria</taxon>
        <taxon>Pseudomonadati</taxon>
        <taxon>Bacteroidota</taxon>
        <taxon>Flavobacteriia</taxon>
        <taxon>Flavobacteriales</taxon>
        <taxon>Flavobacteriaceae</taxon>
        <taxon>Mesonia</taxon>
    </lineage>
</organism>
<accession>A0A840ES95</accession>
<protein>
    <submittedName>
        <fullName evidence="1">VanZ family protein</fullName>
    </submittedName>
</protein>
<reference evidence="1 2" key="1">
    <citation type="submission" date="2020-08" db="EMBL/GenBank/DDBJ databases">
        <title>Genomic Encyclopedia of Type Strains, Phase IV (KMG-IV): sequencing the most valuable type-strain genomes for metagenomic binning, comparative biology and taxonomic classification.</title>
        <authorList>
            <person name="Goeker M."/>
        </authorList>
    </citation>
    <scope>NUCLEOTIDE SEQUENCE [LARGE SCALE GENOMIC DNA]</scope>
    <source>
        <strain evidence="1 2">DSM 29568</strain>
    </source>
</reference>
<keyword evidence="2" id="KW-1185">Reference proteome</keyword>
<evidence type="ECO:0000313" key="2">
    <source>
        <dbReference type="Proteomes" id="UP000553034"/>
    </source>
</evidence>
<name>A0A840ES95_9FLAO</name>
<dbReference type="AlphaFoldDB" id="A0A840ES95"/>
<dbReference type="Proteomes" id="UP000553034">
    <property type="component" value="Unassembled WGS sequence"/>
</dbReference>
<dbReference type="InterPro" id="IPR018534">
    <property type="entry name" value="Tet_reg_excision_RteC"/>
</dbReference>
<comment type="caution">
    <text evidence="1">The sequence shown here is derived from an EMBL/GenBank/DDBJ whole genome shotgun (WGS) entry which is preliminary data.</text>
</comment>
<dbReference type="EMBL" id="JACIFO010000012">
    <property type="protein sequence ID" value="MBB4119915.1"/>
    <property type="molecule type" value="Genomic_DNA"/>
</dbReference>
<gene>
    <name evidence="1" type="ORF">GGR32_002227</name>
</gene>
<proteinExistence type="predicted"/>